<feature type="compositionally biased region" description="Basic and acidic residues" evidence="1">
    <location>
        <begin position="143"/>
        <end position="163"/>
    </location>
</feature>
<reference evidence="3" key="1">
    <citation type="submission" date="2020-10" db="EMBL/GenBank/DDBJ databases">
        <authorList>
            <person name="Han B."/>
            <person name="Lu T."/>
            <person name="Zhao Q."/>
            <person name="Huang X."/>
            <person name="Zhao Y."/>
        </authorList>
    </citation>
    <scope>NUCLEOTIDE SEQUENCE</scope>
</reference>
<dbReference type="Pfam" id="PF20241">
    <property type="entry name" value="DUF6598"/>
    <property type="match status" value="2"/>
</dbReference>
<dbReference type="PANTHER" id="PTHR33065">
    <property type="entry name" value="OS07G0486400 PROTEIN"/>
    <property type="match status" value="1"/>
</dbReference>
<evidence type="ECO:0000259" key="2">
    <source>
        <dbReference type="Pfam" id="PF20241"/>
    </source>
</evidence>
<evidence type="ECO:0000313" key="4">
    <source>
        <dbReference type="Proteomes" id="UP000604825"/>
    </source>
</evidence>
<feature type="compositionally biased region" description="Basic residues" evidence="1">
    <location>
        <begin position="220"/>
        <end position="233"/>
    </location>
</feature>
<evidence type="ECO:0000313" key="3">
    <source>
        <dbReference type="EMBL" id="CAD6245765.1"/>
    </source>
</evidence>
<dbReference type="AlphaFoldDB" id="A0A811PPJ4"/>
<evidence type="ECO:0000256" key="1">
    <source>
        <dbReference type="SAM" id="MobiDB-lite"/>
    </source>
</evidence>
<keyword evidence="4" id="KW-1185">Reference proteome</keyword>
<dbReference type="Proteomes" id="UP000604825">
    <property type="component" value="Unassembled WGS sequence"/>
</dbReference>
<dbReference type="EMBL" id="CAJGYO010000007">
    <property type="protein sequence ID" value="CAD6245765.1"/>
    <property type="molecule type" value="Genomic_DNA"/>
</dbReference>
<gene>
    <name evidence="3" type="ORF">NCGR_LOCUS30056</name>
</gene>
<feature type="domain" description="DUF6598" evidence="2">
    <location>
        <begin position="286"/>
        <end position="374"/>
    </location>
</feature>
<sequence>METGGAASAKPKQSPKRWDWVVKYPEGRMPLLQVQKELEKLQVSDRSEGFVETNVSISHPSLSTHVLLIMELSHGPSFFFSLKGPNRTRRQDTGRSIIDITEGGGGIVGMDILRIIENYDDANWCTTEVPDDSQARAKVKMTEEKLGEIPDDMATREREDWKEKRKPKEKGKEKVKVTEEKLGEIPDDMATREREDWKEKRKPKGKKGKEKEKEKEEKPKRKPKKRKPKVKKLKERDQWYMDDRDQILLRALLGPELKWEEKAEDVPWPPIHQIPQPLRNWLYDSINVFAIKVAQSNRKGPISIYGTVLVRDEYDYRCIYLFRRGRDDPQLITRKDRTLTLISPIRALAVRDSMFFEFHLKIKGGDAADEDFSKVSILKAPSDFTSKLTAWTTGNDENKIVLYDSEGAGTRTELGPGESVSGLVAVPLGEELVLHVSLADGVQHQLEEYFTLVIGPDVDERTLEQGPYRMQVKISWKGVVNHQPGFKLRGRPNMWGYIADRRVLLS</sequence>
<feature type="region of interest" description="Disordered" evidence="1">
    <location>
        <begin position="143"/>
        <end position="235"/>
    </location>
</feature>
<dbReference type="OrthoDB" id="686435at2759"/>
<dbReference type="PANTHER" id="PTHR33065:SF186">
    <property type="entry name" value="OS08G0134900 PROTEIN"/>
    <property type="match status" value="1"/>
</dbReference>
<dbReference type="InterPro" id="IPR046533">
    <property type="entry name" value="DUF6598"/>
</dbReference>
<proteinExistence type="predicted"/>
<organism evidence="3 4">
    <name type="scientific">Miscanthus lutarioriparius</name>
    <dbReference type="NCBI Taxonomy" id="422564"/>
    <lineage>
        <taxon>Eukaryota</taxon>
        <taxon>Viridiplantae</taxon>
        <taxon>Streptophyta</taxon>
        <taxon>Embryophyta</taxon>
        <taxon>Tracheophyta</taxon>
        <taxon>Spermatophyta</taxon>
        <taxon>Magnoliopsida</taxon>
        <taxon>Liliopsida</taxon>
        <taxon>Poales</taxon>
        <taxon>Poaceae</taxon>
        <taxon>PACMAD clade</taxon>
        <taxon>Panicoideae</taxon>
        <taxon>Andropogonodae</taxon>
        <taxon>Andropogoneae</taxon>
        <taxon>Saccharinae</taxon>
        <taxon>Miscanthus</taxon>
    </lineage>
</organism>
<feature type="compositionally biased region" description="Basic and acidic residues" evidence="1">
    <location>
        <begin position="209"/>
        <end position="219"/>
    </location>
</feature>
<comment type="caution">
    <text evidence="3">The sequence shown here is derived from an EMBL/GenBank/DDBJ whole genome shotgun (WGS) entry which is preliminary data.</text>
</comment>
<accession>A0A811PPJ4</accession>
<name>A0A811PPJ4_9POAL</name>
<feature type="compositionally biased region" description="Basic and acidic residues" evidence="1">
    <location>
        <begin position="170"/>
        <end position="199"/>
    </location>
</feature>
<feature type="domain" description="DUF6598" evidence="2">
    <location>
        <begin position="375"/>
        <end position="474"/>
    </location>
</feature>
<protein>
    <recommendedName>
        <fullName evidence="2">DUF6598 domain-containing protein</fullName>
    </recommendedName>
</protein>